<evidence type="ECO:0000313" key="2">
    <source>
        <dbReference type="Proteomes" id="UP000015453"/>
    </source>
</evidence>
<organism evidence="1 2">
    <name type="scientific">Genlisea aurea</name>
    <dbReference type="NCBI Taxonomy" id="192259"/>
    <lineage>
        <taxon>Eukaryota</taxon>
        <taxon>Viridiplantae</taxon>
        <taxon>Streptophyta</taxon>
        <taxon>Embryophyta</taxon>
        <taxon>Tracheophyta</taxon>
        <taxon>Spermatophyta</taxon>
        <taxon>Magnoliopsida</taxon>
        <taxon>eudicotyledons</taxon>
        <taxon>Gunneridae</taxon>
        <taxon>Pentapetalae</taxon>
        <taxon>asterids</taxon>
        <taxon>lamiids</taxon>
        <taxon>Lamiales</taxon>
        <taxon>Lentibulariaceae</taxon>
        <taxon>Genlisea</taxon>
    </lineage>
</organism>
<keyword evidence="2" id="KW-1185">Reference proteome</keyword>
<protein>
    <submittedName>
        <fullName evidence="1">Uncharacterized protein</fullName>
    </submittedName>
</protein>
<comment type="caution">
    <text evidence="1">The sequence shown here is derived from an EMBL/GenBank/DDBJ whole genome shotgun (WGS) entry which is preliminary data.</text>
</comment>
<proteinExistence type="predicted"/>
<dbReference type="AlphaFoldDB" id="S8BYD6"/>
<gene>
    <name evidence="1" type="ORF">M569_17625</name>
</gene>
<dbReference type="EMBL" id="AUSU01010518">
    <property type="protein sequence ID" value="EPS57196.1"/>
    <property type="molecule type" value="Genomic_DNA"/>
</dbReference>
<accession>S8BYD6</accession>
<name>S8BYD6_9LAMI</name>
<reference evidence="1 2" key="1">
    <citation type="journal article" date="2013" name="BMC Genomics">
        <title>The miniature genome of a carnivorous plant Genlisea aurea contains a low number of genes and short non-coding sequences.</title>
        <authorList>
            <person name="Leushkin E.V."/>
            <person name="Sutormin R.A."/>
            <person name="Nabieva E.R."/>
            <person name="Penin A.A."/>
            <person name="Kondrashov A.S."/>
            <person name="Logacheva M.D."/>
        </authorList>
    </citation>
    <scope>NUCLEOTIDE SEQUENCE [LARGE SCALE GENOMIC DNA]</scope>
</reference>
<dbReference type="Proteomes" id="UP000015453">
    <property type="component" value="Unassembled WGS sequence"/>
</dbReference>
<evidence type="ECO:0000313" key="1">
    <source>
        <dbReference type="EMBL" id="EPS57196.1"/>
    </source>
</evidence>
<sequence length="114" mass="13102">MAASFEPANSFDAINYSKSSPVQPEYRELLPLESGQHSSESVAIDLYYKLIRSAKNKRRYGLVTNHHIIESIDSDYLQYVKVIFKELVSCLDEVFYLNNENIGELRESYSDIDA</sequence>
<feature type="non-terminal residue" evidence="1">
    <location>
        <position position="114"/>
    </location>
</feature>